<dbReference type="AlphaFoldDB" id="A0A9P6FJT3"/>
<name>A0A9P6FJT3_9FUNG</name>
<reference evidence="1" key="1">
    <citation type="journal article" date="2020" name="Fungal Divers.">
        <title>Resolving the Mortierellaceae phylogeny through synthesis of multi-gene phylogenetics and phylogenomics.</title>
        <authorList>
            <person name="Vandepol N."/>
            <person name="Liber J."/>
            <person name="Desiro A."/>
            <person name="Na H."/>
            <person name="Kennedy M."/>
            <person name="Barry K."/>
            <person name="Grigoriev I.V."/>
            <person name="Miller A.N."/>
            <person name="O'Donnell K."/>
            <person name="Stajich J.E."/>
            <person name="Bonito G."/>
        </authorList>
    </citation>
    <scope>NUCLEOTIDE SEQUENCE</scope>
    <source>
        <strain evidence="1">KOD1015</strain>
    </source>
</reference>
<proteinExistence type="predicted"/>
<protein>
    <submittedName>
        <fullName evidence="1">Uncharacterized protein</fullName>
    </submittedName>
</protein>
<dbReference type="Proteomes" id="UP000780801">
    <property type="component" value="Unassembled WGS sequence"/>
</dbReference>
<comment type="caution">
    <text evidence="1">The sequence shown here is derived from an EMBL/GenBank/DDBJ whole genome shotgun (WGS) entry which is preliminary data.</text>
</comment>
<feature type="non-terminal residue" evidence="1">
    <location>
        <position position="80"/>
    </location>
</feature>
<organism evidence="1 2">
    <name type="scientific">Lunasporangiospora selenospora</name>
    <dbReference type="NCBI Taxonomy" id="979761"/>
    <lineage>
        <taxon>Eukaryota</taxon>
        <taxon>Fungi</taxon>
        <taxon>Fungi incertae sedis</taxon>
        <taxon>Mucoromycota</taxon>
        <taxon>Mortierellomycotina</taxon>
        <taxon>Mortierellomycetes</taxon>
        <taxon>Mortierellales</taxon>
        <taxon>Mortierellaceae</taxon>
        <taxon>Lunasporangiospora</taxon>
    </lineage>
</organism>
<sequence>MLDHVILPDNDGGLFVLDHPQEVKDEVLRYFRDEWHAPRRLQPLEENPFWEAKYRPREDIDEAWFQEIMAIPSDKELEKA</sequence>
<dbReference type="EMBL" id="JAABOA010005529">
    <property type="protein sequence ID" value="KAF9576460.1"/>
    <property type="molecule type" value="Genomic_DNA"/>
</dbReference>
<gene>
    <name evidence="1" type="ORF">BGW38_008151</name>
</gene>
<evidence type="ECO:0000313" key="2">
    <source>
        <dbReference type="Proteomes" id="UP000780801"/>
    </source>
</evidence>
<dbReference type="OrthoDB" id="2411210at2759"/>
<keyword evidence="2" id="KW-1185">Reference proteome</keyword>
<evidence type="ECO:0000313" key="1">
    <source>
        <dbReference type="EMBL" id="KAF9576460.1"/>
    </source>
</evidence>
<accession>A0A9P6FJT3</accession>